<accession>A0A0L0W666</accession>
<dbReference type="STRING" id="1503.CLPU_39c00030"/>
<feature type="domain" description="HTH cro/C1-type" evidence="2">
    <location>
        <begin position="33"/>
        <end position="88"/>
    </location>
</feature>
<dbReference type="InterPro" id="IPR010982">
    <property type="entry name" value="Lambda_DNA-bd_dom_sf"/>
</dbReference>
<organism evidence="3 4">
    <name type="scientific">Gottschalkia purinilytica</name>
    <name type="common">Clostridium purinilyticum</name>
    <dbReference type="NCBI Taxonomy" id="1503"/>
    <lineage>
        <taxon>Bacteria</taxon>
        <taxon>Bacillati</taxon>
        <taxon>Bacillota</taxon>
        <taxon>Tissierellia</taxon>
        <taxon>Tissierellales</taxon>
        <taxon>Gottschalkiaceae</taxon>
        <taxon>Gottschalkia</taxon>
    </lineage>
</organism>
<evidence type="ECO:0000313" key="4">
    <source>
        <dbReference type="Proteomes" id="UP000037267"/>
    </source>
</evidence>
<dbReference type="SMART" id="SM00530">
    <property type="entry name" value="HTH_XRE"/>
    <property type="match status" value="1"/>
</dbReference>
<comment type="caution">
    <text evidence="3">The sequence shown here is derived from an EMBL/GenBank/DDBJ whole genome shotgun (WGS) entry which is preliminary data.</text>
</comment>
<evidence type="ECO:0000259" key="2">
    <source>
        <dbReference type="PROSITE" id="PS50943"/>
    </source>
</evidence>
<reference evidence="4" key="1">
    <citation type="submission" date="2015-07" db="EMBL/GenBank/DDBJ databases">
        <title>Draft genome sequence of the purine-degrading Gottschalkia purinilyticum DSM 1384 (formerly Clostridium purinilyticum).</title>
        <authorList>
            <person name="Poehlein A."/>
            <person name="Schiel-Bengelsdorf B."/>
            <person name="Bengelsdorf F.R."/>
            <person name="Daniel R."/>
            <person name="Duerre P."/>
        </authorList>
    </citation>
    <scope>NUCLEOTIDE SEQUENCE [LARGE SCALE GENOMIC DNA]</scope>
    <source>
        <strain evidence="4">DSM 1384</strain>
    </source>
</reference>
<dbReference type="Gene3D" id="1.10.260.40">
    <property type="entry name" value="lambda repressor-like DNA-binding domains"/>
    <property type="match status" value="1"/>
</dbReference>
<dbReference type="Proteomes" id="UP000037267">
    <property type="component" value="Unassembled WGS sequence"/>
</dbReference>
<dbReference type="PROSITE" id="PS50943">
    <property type="entry name" value="HTH_CROC1"/>
    <property type="match status" value="1"/>
</dbReference>
<sequence length="92" mass="10652">MHIYLLKVLNSAFIGRFFILIRKGEGMNTGERIRKIRVRSGISQYELARKVNHLNQSQISKIEKGQRRINDIDLVSISEALKVDISELLKED</sequence>
<evidence type="ECO:0000313" key="3">
    <source>
        <dbReference type="EMBL" id="KNF06976.1"/>
    </source>
</evidence>
<evidence type="ECO:0000256" key="1">
    <source>
        <dbReference type="ARBA" id="ARBA00023125"/>
    </source>
</evidence>
<proteinExistence type="predicted"/>
<name>A0A0L0W666_GOTPU</name>
<dbReference type="AlphaFoldDB" id="A0A0L0W666"/>
<dbReference type="GO" id="GO:0003677">
    <property type="term" value="F:DNA binding"/>
    <property type="evidence" value="ECO:0007669"/>
    <property type="project" value="UniProtKB-KW"/>
</dbReference>
<dbReference type="EMBL" id="LGSS01000039">
    <property type="protein sequence ID" value="KNF06976.1"/>
    <property type="molecule type" value="Genomic_DNA"/>
</dbReference>
<dbReference type="GO" id="GO:0005829">
    <property type="term" value="C:cytosol"/>
    <property type="evidence" value="ECO:0007669"/>
    <property type="project" value="TreeGrafter"/>
</dbReference>
<dbReference type="InterPro" id="IPR050807">
    <property type="entry name" value="TransReg_Diox_bact_type"/>
</dbReference>
<keyword evidence="4" id="KW-1185">Reference proteome</keyword>
<dbReference type="Pfam" id="PF01381">
    <property type="entry name" value="HTH_3"/>
    <property type="match status" value="1"/>
</dbReference>
<dbReference type="PANTHER" id="PTHR46797:SF1">
    <property type="entry name" value="METHYLPHOSPHONATE SYNTHASE"/>
    <property type="match status" value="1"/>
</dbReference>
<dbReference type="InterPro" id="IPR001387">
    <property type="entry name" value="Cro/C1-type_HTH"/>
</dbReference>
<dbReference type="SUPFAM" id="SSF47413">
    <property type="entry name" value="lambda repressor-like DNA-binding domains"/>
    <property type="match status" value="1"/>
</dbReference>
<dbReference type="GO" id="GO:0003700">
    <property type="term" value="F:DNA-binding transcription factor activity"/>
    <property type="evidence" value="ECO:0007669"/>
    <property type="project" value="TreeGrafter"/>
</dbReference>
<dbReference type="PANTHER" id="PTHR46797">
    <property type="entry name" value="HTH-TYPE TRANSCRIPTIONAL REGULATOR"/>
    <property type="match status" value="1"/>
</dbReference>
<gene>
    <name evidence="3" type="ORF">CLPU_39c00030</name>
</gene>
<keyword evidence="1" id="KW-0238">DNA-binding</keyword>
<dbReference type="CDD" id="cd00093">
    <property type="entry name" value="HTH_XRE"/>
    <property type="match status" value="1"/>
</dbReference>
<protein>
    <submittedName>
        <fullName evidence="3">Putative transcriptional regulator</fullName>
    </submittedName>
</protein>